<accession>A0ABX2DH47</accession>
<sequence length="123" mass="14618">METMPFNHDKIISRLKLFNYKYELNGQILKIFLPMFCYLKIDFAAGRVKMTSHLSFGIRSLALEYNFLLYGLGLYVLAWYYWTILNKATFLLFGIFLVHFVICFIKIESLKVSIHNWIESDNK</sequence>
<name>A0ABX2DH47_9SPHI</name>
<evidence type="ECO:0000313" key="2">
    <source>
        <dbReference type="EMBL" id="NQX32449.1"/>
    </source>
</evidence>
<comment type="caution">
    <text evidence="2">The sequence shown here is derived from an EMBL/GenBank/DDBJ whole genome shotgun (WGS) entry which is preliminary data.</text>
</comment>
<feature type="transmembrane region" description="Helical" evidence="1">
    <location>
        <begin position="88"/>
        <end position="107"/>
    </location>
</feature>
<dbReference type="RefSeq" id="WP_173272438.1">
    <property type="nucleotide sequence ID" value="NZ_JABMKV010000002.1"/>
</dbReference>
<keyword evidence="1" id="KW-0472">Membrane</keyword>
<gene>
    <name evidence="2" type="ORF">HQN85_11975</name>
</gene>
<dbReference type="Proteomes" id="UP000762110">
    <property type="component" value="Unassembled WGS sequence"/>
</dbReference>
<keyword evidence="3" id="KW-1185">Reference proteome</keyword>
<protein>
    <submittedName>
        <fullName evidence="2">Uncharacterized protein</fullName>
    </submittedName>
</protein>
<reference evidence="2 3" key="1">
    <citation type="submission" date="2020-05" db="EMBL/GenBank/DDBJ databases">
        <title>Description of Pedobacter foliorum sp. nov.</title>
        <authorList>
            <person name="Qi S."/>
            <person name="Carlier A."/>
            <person name="Cnockaert M."/>
            <person name="Vandamme P."/>
        </authorList>
    </citation>
    <scope>NUCLEOTIDE SEQUENCE [LARGE SCALE GENOMIC DNA]</scope>
    <source>
        <strain evidence="2 3">LMG 31300</strain>
    </source>
</reference>
<keyword evidence="1" id="KW-0812">Transmembrane</keyword>
<evidence type="ECO:0000313" key="3">
    <source>
        <dbReference type="Proteomes" id="UP000762110"/>
    </source>
</evidence>
<feature type="transmembrane region" description="Helical" evidence="1">
    <location>
        <begin position="62"/>
        <end position="82"/>
    </location>
</feature>
<evidence type="ECO:0000256" key="1">
    <source>
        <dbReference type="SAM" id="Phobius"/>
    </source>
</evidence>
<organism evidence="2 3">
    <name type="scientific">Pedobacter boryungensis</name>
    <dbReference type="NCBI Taxonomy" id="869962"/>
    <lineage>
        <taxon>Bacteria</taxon>
        <taxon>Pseudomonadati</taxon>
        <taxon>Bacteroidota</taxon>
        <taxon>Sphingobacteriia</taxon>
        <taxon>Sphingobacteriales</taxon>
        <taxon>Sphingobacteriaceae</taxon>
        <taxon>Pedobacter</taxon>
    </lineage>
</organism>
<keyword evidence="1" id="KW-1133">Transmembrane helix</keyword>
<dbReference type="EMBL" id="JABMKV010000002">
    <property type="protein sequence ID" value="NQX32449.1"/>
    <property type="molecule type" value="Genomic_DNA"/>
</dbReference>
<proteinExistence type="predicted"/>